<name>A0A1P9WY37_9BACT</name>
<dbReference type="Gene3D" id="2.120.10.30">
    <property type="entry name" value="TolB, C-terminal domain"/>
    <property type="match status" value="1"/>
</dbReference>
<proteinExistence type="predicted"/>
<evidence type="ECO:0000313" key="4">
    <source>
        <dbReference type="EMBL" id="AQG80302.1"/>
    </source>
</evidence>
<dbReference type="AlphaFoldDB" id="A0A1P9WY37"/>
<protein>
    <recommendedName>
        <fullName evidence="3">DUF11 domain-containing protein</fullName>
    </recommendedName>
</protein>
<dbReference type="InterPro" id="IPR051172">
    <property type="entry name" value="Chlamydia_OmcB"/>
</dbReference>
<keyword evidence="2" id="KW-0732">Signal</keyword>
<organism evidence="4 5">
    <name type="scientific">Spirosoma montaniterrae</name>
    <dbReference type="NCBI Taxonomy" id="1178516"/>
    <lineage>
        <taxon>Bacteria</taxon>
        <taxon>Pseudomonadati</taxon>
        <taxon>Bacteroidota</taxon>
        <taxon>Cytophagia</taxon>
        <taxon>Cytophagales</taxon>
        <taxon>Cytophagaceae</taxon>
        <taxon>Spirosoma</taxon>
    </lineage>
</organism>
<reference evidence="4 5" key="1">
    <citation type="submission" date="2016-01" db="EMBL/GenBank/DDBJ databases">
        <authorList>
            <person name="Oliw E.H."/>
        </authorList>
    </citation>
    <scope>NUCLEOTIDE SEQUENCE [LARGE SCALE GENOMIC DNA]</scope>
    <source>
        <strain evidence="4 5">DY10</strain>
    </source>
</reference>
<dbReference type="InterPro" id="IPR001434">
    <property type="entry name" value="OmcB-like_DUF11"/>
</dbReference>
<gene>
    <name evidence="4" type="ORF">AWR27_13820</name>
</gene>
<dbReference type="RefSeq" id="WP_077131728.1">
    <property type="nucleotide sequence ID" value="NZ_CP014263.1"/>
</dbReference>
<sequence>MKYVFFVWLCYSLQINALAQDGPRSLHPNVTVDTYLTVSRQGVRLAQDPLSGTLFYADVDGYVAQIQLNSNGQPVEVPVASAAQHGIEFLQGMTFADSVLVLVGIRRLPYEGVGRIVKGKLRPDGSRQWTVLLETAPYPYSGTAFDHAFSGVCVSPNRDSIYVNSGSRTDHGEVQDNGGRFPNLRETPITARIFKFPLKGENLTLANNEQAVRQSGWLFCEGTRNTFDMAFNSEGRLFGAENAGHRSDPEELNWLRPGRHYGFPWLIGGNETPQQFPNYDPLTDPLLSEGYRDPSFRNDPAYPTRPNIAFTAGILNNGPDANRVVDPATRQLTPSDAIRTFTSHASPLGLVFDTDSVLADFSGQGFVLGFTNGRGLDLSTLRLQHDPAADNYRVSVTRIAENFRQPVDAELVGGTLYVLERGRNAISRVQFRARTDRRADLRLRMKTDKRVAGISQPVMVSLTVSNRGPVMARSITVNNRLPDGIEFIDSPHFQTAPSGLTANVGGLAPKQQRTVVYRARLTQPGTYRNAAEIVQSSVADPTSTPNTGTGDGEDDMAVADLRSLPNGGPVRESPNPTGRHLPAVQPNQPPPDPNRPDLQLSMVADKLTPQLNGRVTVTFRVQNAGGQPASDVQLRVLTPNNLVAENNPGWVVNGNVLTSASFSIAPGETTTRTLALAVGGAGPFLLKATLTGPADADSTPNNGYDNGEDDEARLTGRALP</sequence>
<dbReference type="InterPro" id="IPR013783">
    <property type="entry name" value="Ig-like_fold"/>
</dbReference>
<dbReference type="KEGG" id="smon:AWR27_13820"/>
<keyword evidence="5" id="KW-1185">Reference proteome</keyword>
<evidence type="ECO:0000259" key="3">
    <source>
        <dbReference type="Pfam" id="PF01345"/>
    </source>
</evidence>
<feature type="region of interest" description="Disordered" evidence="1">
    <location>
        <begin position="691"/>
        <end position="720"/>
    </location>
</feature>
<dbReference type="EMBL" id="CP014263">
    <property type="protein sequence ID" value="AQG80302.1"/>
    <property type="molecule type" value="Genomic_DNA"/>
</dbReference>
<feature type="domain" description="DUF11" evidence="3">
    <location>
        <begin position="440"/>
        <end position="549"/>
    </location>
</feature>
<feature type="region of interest" description="Disordered" evidence="1">
    <location>
        <begin position="532"/>
        <end position="597"/>
    </location>
</feature>
<dbReference type="SUPFAM" id="SSF50952">
    <property type="entry name" value="Soluble quinoprotein glucose dehydrogenase"/>
    <property type="match status" value="1"/>
</dbReference>
<feature type="compositionally biased region" description="Polar residues" evidence="1">
    <location>
        <begin position="534"/>
        <end position="548"/>
    </location>
</feature>
<dbReference type="InterPro" id="IPR011041">
    <property type="entry name" value="Quinoprot_gluc/sorb_DH_b-prop"/>
</dbReference>
<dbReference type="PANTHER" id="PTHR34819">
    <property type="entry name" value="LARGE CYSTEINE-RICH PERIPLASMIC PROTEIN OMCB"/>
    <property type="match status" value="1"/>
</dbReference>
<evidence type="ECO:0000256" key="2">
    <source>
        <dbReference type="SAM" id="SignalP"/>
    </source>
</evidence>
<feature type="signal peptide" evidence="2">
    <location>
        <begin position="1"/>
        <end position="19"/>
    </location>
</feature>
<dbReference type="Gene3D" id="2.60.40.10">
    <property type="entry name" value="Immunoglobulins"/>
    <property type="match status" value="2"/>
</dbReference>
<evidence type="ECO:0000313" key="5">
    <source>
        <dbReference type="Proteomes" id="UP000187941"/>
    </source>
</evidence>
<feature type="domain" description="DUF11" evidence="3">
    <location>
        <begin position="597"/>
        <end position="703"/>
    </location>
</feature>
<dbReference type="Pfam" id="PF01345">
    <property type="entry name" value="DUF11"/>
    <property type="match status" value="2"/>
</dbReference>
<accession>A0A1P9WY37</accession>
<dbReference type="Proteomes" id="UP000187941">
    <property type="component" value="Chromosome"/>
</dbReference>
<dbReference type="OrthoDB" id="9811395at2"/>
<dbReference type="InterPro" id="IPR011042">
    <property type="entry name" value="6-blade_b-propeller_TolB-like"/>
</dbReference>
<evidence type="ECO:0000256" key="1">
    <source>
        <dbReference type="SAM" id="MobiDB-lite"/>
    </source>
</evidence>
<feature type="chain" id="PRO_5012885229" description="DUF11 domain-containing protein" evidence="2">
    <location>
        <begin position="20"/>
        <end position="720"/>
    </location>
</feature>
<dbReference type="STRING" id="1178516.AWR27_13820"/>